<evidence type="ECO:0000313" key="1">
    <source>
        <dbReference type="EMBL" id="AKH47092.1"/>
    </source>
</evidence>
<accession>A0A0F7L6I2</accession>
<sequence length="159" mass="18334">MTLDPANWLNIMPTIPLARGVTITHRSGDRSLDRVCLEEQPDRNNWRCDVGGSTPNYRVDLEDPQGFAYALRQWWLKRGTDATERLRNFYNKRMVALTEARQRALKTTASVQWSRWEPLGHLLLKLERGMFAVTLRWLRGQTTDADRLALAQALAEVTP</sequence>
<name>A0A0F7L6I2_9VIRU</name>
<reference evidence="1" key="2">
    <citation type="submission" date="2015-03" db="EMBL/GenBank/DDBJ databases">
        <authorList>
            <person name="Chow C.-E.T."/>
            <person name="Winget D.M."/>
            <person name="White R.A.III."/>
            <person name="Hallam S.J."/>
            <person name="Suttle C.A."/>
        </authorList>
    </citation>
    <scope>NUCLEOTIDE SEQUENCE</scope>
    <source>
        <strain evidence="1">Anoxic2_5</strain>
    </source>
</reference>
<protein>
    <submittedName>
        <fullName evidence="1">Uncharacterized protein</fullName>
    </submittedName>
</protein>
<organism evidence="1">
    <name type="scientific">uncultured marine virus</name>
    <dbReference type="NCBI Taxonomy" id="186617"/>
    <lineage>
        <taxon>Viruses</taxon>
        <taxon>environmental samples</taxon>
    </lineage>
</organism>
<dbReference type="EMBL" id="KR029589">
    <property type="protein sequence ID" value="AKH47092.1"/>
    <property type="molecule type" value="Genomic_DNA"/>
</dbReference>
<proteinExistence type="predicted"/>
<reference evidence="1" key="1">
    <citation type="journal article" date="2015" name="Front. Microbiol.">
        <title>Combining genomic sequencing methods to explore viral diversity and reveal potential virus-host interactions.</title>
        <authorList>
            <person name="Chow C.E."/>
            <person name="Winget D.M."/>
            <person name="White R.A.III."/>
            <person name="Hallam S.J."/>
            <person name="Suttle C.A."/>
        </authorList>
    </citation>
    <scope>NUCLEOTIDE SEQUENCE</scope>
    <source>
        <strain evidence="1">Anoxic2_5</strain>
    </source>
</reference>